<organism evidence="8 9">
    <name type="scientific">Microbacter margulisiae</name>
    <dbReference type="NCBI Taxonomy" id="1350067"/>
    <lineage>
        <taxon>Bacteria</taxon>
        <taxon>Pseudomonadati</taxon>
        <taxon>Bacteroidota</taxon>
        <taxon>Bacteroidia</taxon>
        <taxon>Bacteroidales</taxon>
        <taxon>Porphyromonadaceae</taxon>
        <taxon>Microbacter</taxon>
    </lineage>
</organism>
<dbReference type="PANTHER" id="PTHR43787">
    <property type="entry name" value="FEMO COFACTOR BIOSYNTHESIS PROTEIN NIFB-RELATED"/>
    <property type="match status" value="1"/>
</dbReference>
<dbReference type="GO" id="GO:0046872">
    <property type="term" value="F:metal ion binding"/>
    <property type="evidence" value="ECO:0007669"/>
    <property type="project" value="UniProtKB-KW"/>
</dbReference>
<evidence type="ECO:0000256" key="2">
    <source>
        <dbReference type="ARBA" id="ARBA00022485"/>
    </source>
</evidence>
<dbReference type="InterPro" id="IPR013785">
    <property type="entry name" value="Aldolase_TIM"/>
</dbReference>
<keyword evidence="9" id="KW-1185">Reference proteome</keyword>
<dbReference type="GO" id="GO:0051539">
    <property type="term" value="F:4 iron, 4 sulfur cluster binding"/>
    <property type="evidence" value="ECO:0007669"/>
    <property type="project" value="UniProtKB-KW"/>
</dbReference>
<dbReference type="SUPFAM" id="SSF102114">
    <property type="entry name" value="Radical SAM enzymes"/>
    <property type="match status" value="1"/>
</dbReference>
<comment type="caution">
    <text evidence="8">The sequence shown here is derived from an EMBL/GenBank/DDBJ whole genome shotgun (WGS) entry which is preliminary data.</text>
</comment>
<keyword evidence="2" id="KW-0004">4Fe-4S</keyword>
<dbReference type="EMBL" id="JACHYB010000002">
    <property type="protein sequence ID" value="MBB3188438.1"/>
    <property type="molecule type" value="Genomic_DNA"/>
</dbReference>
<dbReference type="AlphaFoldDB" id="A0A7W5DTG4"/>
<dbReference type="Proteomes" id="UP000544222">
    <property type="component" value="Unassembled WGS sequence"/>
</dbReference>
<name>A0A7W5DTG4_9PORP</name>
<evidence type="ECO:0000256" key="1">
    <source>
        <dbReference type="ARBA" id="ARBA00001966"/>
    </source>
</evidence>
<evidence type="ECO:0000313" key="9">
    <source>
        <dbReference type="Proteomes" id="UP000544222"/>
    </source>
</evidence>
<feature type="domain" description="Radical SAM core" evidence="7">
    <location>
        <begin position="20"/>
        <end position="253"/>
    </location>
</feature>
<dbReference type="InterPro" id="IPR058240">
    <property type="entry name" value="rSAM_sf"/>
</dbReference>
<accession>A0A7W5DTG4</accession>
<dbReference type="Gene3D" id="3.20.20.70">
    <property type="entry name" value="Aldolase class I"/>
    <property type="match status" value="1"/>
</dbReference>
<keyword evidence="6" id="KW-0411">Iron-sulfur</keyword>
<dbReference type="SFLD" id="SFLDG01083">
    <property type="entry name" value="Uncharacterised_Radical_SAM_Su"/>
    <property type="match status" value="1"/>
</dbReference>
<evidence type="ECO:0000256" key="5">
    <source>
        <dbReference type="ARBA" id="ARBA00023004"/>
    </source>
</evidence>
<evidence type="ECO:0000256" key="4">
    <source>
        <dbReference type="ARBA" id="ARBA00022723"/>
    </source>
</evidence>
<dbReference type="RefSeq" id="WP_183414182.1">
    <property type="nucleotide sequence ID" value="NZ_JACHYB010000002.1"/>
</dbReference>
<evidence type="ECO:0000256" key="3">
    <source>
        <dbReference type="ARBA" id="ARBA00022691"/>
    </source>
</evidence>
<dbReference type="InterPro" id="IPR040084">
    <property type="entry name" value="GTPase_Obg"/>
</dbReference>
<dbReference type="InterPro" id="IPR007197">
    <property type="entry name" value="rSAM"/>
</dbReference>
<evidence type="ECO:0000256" key="6">
    <source>
        <dbReference type="ARBA" id="ARBA00023014"/>
    </source>
</evidence>
<dbReference type="Pfam" id="PF04055">
    <property type="entry name" value="Radical_SAM"/>
    <property type="match status" value="1"/>
</dbReference>
<dbReference type="GO" id="GO:0003824">
    <property type="term" value="F:catalytic activity"/>
    <property type="evidence" value="ECO:0007669"/>
    <property type="project" value="InterPro"/>
</dbReference>
<dbReference type="PANTHER" id="PTHR43787:SF11">
    <property type="entry name" value="UPF0026 PROTEIN SLR1464"/>
    <property type="match status" value="1"/>
</dbReference>
<evidence type="ECO:0000259" key="7">
    <source>
        <dbReference type="PROSITE" id="PS51918"/>
    </source>
</evidence>
<dbReference type="CDD" id="cd01335">
    <property type="entry name" value="Radical_SAM"/>
    <property type="match status" value="1"/>
</dbReference>
<sequence length="258" mass="28463">MSTFLFDKIIFGPVKSRRLGVSLGINLLPTTAKVCSFNCIYCECGFNTPAKGAYIPTRDEVKTELIATLSAMKEANQPLDVITFAGNGEPTIHKDFAGIIDDTIAARDAYFPDVKISVLSNSTQIDKPSVFEALQRVDNNILKLDSAVDTTLRLLNQPGSTTVNAAWFIEHLKKFEGKLIIQTMFLHGKTGGQTIDNTTPEEIGAWLEALQQIKPKQVMIYTLDREAPTQTLQKATHEELTSIAQRIKSQGFDVLIGE</sequence>
<evidence type="ECO:0000313" key="8">
    <source>
        <dbReference type="EMBL" id="MBB3188438.1"/>
    </source>
</evidence>
<dbReference type="PROSITE" id="PS51918">
    <property type="entry name" value="RADICAL_SAM"/>
    <property type="match status" value="1"/>
</dbReference>
<keyword evidence="4" id="KW-0479">Metal-binding</keyword>
<protein>
    <submittedName>
        <fullName evidence="8">Wyosine [tRNA(Phe)-imidazoG37] synthetase (Radical SAM superfamily)</fullName>
    </submittedName>
</protein>
<gene>
    <name evidence="8" type="ORF">FHX64_002636</name>
</gene>
<comment type="cofactor">
    <cofactor evidence="1">
        <name>[4Fe-4S] cluster</name>
        <dbReference type="ChEBI" id="CHEBI:49883"/>
    </cofactor>
</comment>
<dbReference type="SFLD" id="SFLDS00029">
    <property type="entry name" value="Radical_SAM"/>
    <property type="match status" value="1"/>
</dbReference>
<keyword evidence="5" id="KW-0408">Iron</keyword>
<keyword evidence="3" id="KW-0949">S-adenosyl-L-methionine</keyword>
<reference evidence="8 9" key="1">
    <citation type="submission" date="2020-08" db="EMBL/GenBank/DDBJ databases">
        <title>Genomic Encyclopedia of Type Strains, Phase IV (KMG-IV): sequencing the most valuable type-strain genomes for metagenomic binning, comparative biology and taxonomic classification.</title>
        <authorList>
            <person name="Goeker M."/>
        </authorList>
    </citation>
    <scope>NUCLEOTIDE SEQUENCE [LARGE SCALE GENOMIC DNA]</scope>
    <source>
        <strain evidence="8 9">DSM 27471</strain>
    </source>
</reference>
<proteinExistence type="predicted"/>